<sequence length="784" mass="88996">MFISNPDGPKNGSFSAPHMENPLGHSRQCIYTFIAQENERVDINFTRFRVRGSSPDCSREYVDLYTELADPSSDLISTPFGGRYCGRVFPRRRISMHRTLVIGFYTDYENDTADVFHGTYQFIDASRFLIGKPEPGSVCSFTIYGDQKREGDFFSPTYPGVYPKNLQCRYRFLGSRGQRVRLEFLDFDLFYGGSHCPFDYVKIYDGNSSEDTLIGTYCGQQRNLVVYSSASNLYVKFTTLRRMADSQNRGFAGWFEFGEKFVNLDFIKKNDGEHIRGTECDQKILSRKESNGTVYSPNWPLPYQANIVCRYYIYGMEDAQHLERVRLDFDKFHMDDHRADDAHECTDAYLKLYMQGQEERQAVDEFDHAYLALFRLPGPYSTELRGLSCFSRQDTNVPGEKRVPGTPSPNNTCHFWYLSESQTTGDFNSPRYPANYPSSTRCEYIFLGGLGEQVKIVFNYFKTKAELAYHGYNEACVEDWLEIYEVSAKGESNKIGRYCAKTAPGPIVSDTGINMMKVILHTDSSGVASGFSATYYFLKDVNKFGGKSLYTGHCGRNITGEEGGFITSPGYPNPYKNDRQMCNWYITVRPGHKVFLHFTLFLIEGHPGERGCPSAVVRVWKNLSDAPLELCGEGLSNDTREVISTSNVLKVSFMTAQKAVGNGGFKAIWTEIREDPTCEDLRCALTGYCISSRLRCDKMPNCGSSDNTDEEDCIRSPELNLYLVGGVSGGCAAFTLLTLCLVCRSRRRRRRRRRRHPPFGDRPPLRPPPPGEVPAMHFVSMDTV</sequence>
<protein>
    <submittedName>
        <fullName evidence="1">Uncharacterized protein</fullName>
    </submittedName>
</protein>
<name>A0ACB7S3U2_HYAAI</name>
<reference evidence="1" key="1">
    <citation type="submission" date="2020-05" db="EMBL/GenBank/DDBJ databases">
        <title>Large-scale comparative analyses of tick genomes elucidate their genetic diversity and vector capacities.</title>
        <authorList>
            <person name="Jia N."/>
            <person name="Wang J."/>
            <person name="Shi W."/>
            <person name="Du L."/>
            <person name="Sun Y."/>
            <person name="Zhan W."/>
            <person name="Jiang J."/>
            <person name="Wang Q."/>
            <person name="Zhang B."/>
            <person name="Ji P."/>
            <person name="Sakyi L.B."/>
            <person name="Cui X."/>
            <person name="Yuan T."/>
            <person name="Jiang B."/>
            <person name="Yang W."/>
            <person name="Lam T.T.-Y."/>
            <person name="Chang Q."/>
            <person name="Ding S."/>
            <person name="Wang X."/>
            <person name="Zhu J."/>
            <person name="Ruan X."/>
            <person name="Zhao L."/>
            <person name="Wei J."/>
            <person name="Que T."/>
            <person name="Du C."/>
            <person name="Cheng J."/>
            <person name="Dai P."/>
            <person name="Han X."/>
            <person name="Huang E."/>
            <person name="Gao Y."/>
            <person name="Liu J."/>
            <person name="Shao H."/>
            <person name="Ye R."/>
            <person name="Li L."/>
            <person name="Wei W."/>
            <person name="Wang X."/>
            <person name="Wang C."/>
            <person name="Yang T."/>
            <person name="Huo Q."/>
            <person name="Li W."/>
            <person name="Guo W."/>
            <person name="Chen H."/>
            <person name="Zhou L."/>
            <person name="Ni X."/>
            <person name="Tian J."/>
            <person name="Zhou Y."/>
            <person name="Sheng Y."/>
            <person name="Liu T."/>
            <person name="Pan Y."/>
            <person name="Xia L."/>
            <person name="Li J."/>
            <person name="Zhao F."/>
            <person name="Cao W."/>
        </authorList>
    </citation>
    <scope>NUCLEOTIDE SEQUENCE</scope>
    <source>
        <strain evidence="1">Hyas-2018</strain>
    </source>
</reference>
<evidence type="ECO:0000313" key="2">
    <source>
        <dbReference type="Proteomes" id="UP000821845"/>
    </source>
</evidence>
<proteinExistence type="predicted"/>
<dbReference type="Proteomes" id="UP000821845">
    <property type="component" value="Chromosome 6"/>
</dbReference>
<accession>A0ACB7S3U2</accession>
<keyword evidence="2" id="KW-1185">Reference proteome</keyword>
<gene>
    <name evidence="1" type="ORF">HPB50_017381</name>
</gene>
<comment type="caution">
    <text evidence="1">The sequence shown here is derived from an EMBL/GenBank/DDBJ whole genome shotgun (WGS) entry which is preliminary data.</text>
</comment>
<organism evidence="1 2">
    <name type="scientific">Hyalomma asiaticum</name>
    <name type="common">Tick</name>
    <dbReference type="NCBI Taxonomy" id="266040"/>
    <lineage>
        <taxon>Eukaryota</taxon>
        <taxon>Metazoa</taxon>
        <taxon>Ecdysozoa</taxon>
        <taxon>Arthropoda</taxon>
        <taxon>Chelicerata</taxon>
        <taxon>Arachnida</taxon>
        <taxon>Acari</taxon>
        <taxon>Parasitiformes</taxon>
        <taxon>Ixodida</taxon>
        <taxon>Ixodoidea</taxon>
        <taxon>Ixodidae</taxon>
        <taxon>Hyalomminae</taxon>
        <taxon>Hyalomma</taxon>
    </lineage>
</organism>
<evidence type="ECO:0000313" key="1">
    <source>
        <dbReference type="EMBL" id="KAH6928611.1"/>
    </source>
</evidence>
<dbReference type="EMBL" id="CM023486">
    <property type="protein sequence ID" value="KAH6928611.1"/>
    <property type="molecule type" value="Genomic_DNA"/>
</dbReference>